<gene>
    <name evidence="1" type="ORF">ILYODFUR_013369</name>
</gene>
<proteinExistence type="predicted"/>
<dbReference type="EMBL" id="JAHRIQ010059009">
    <property type="protein sequence ID" value="MEQ2240307.1"/>
    <property type="molecule type" value="Genomic_DNA"/>
</dbReference>
<evidence type="ECO:0000313" key="1">
    <source>
        <dbReference type="EMBL" id="MEQ2240307.1"/>
    </source>
</evidence>
<name>A0ABV0U9D0_9TELE</name>
<reference evidence="1 2" key="1">
    <citation type="submission" date="2021-06" db="EMBL/GenBank/DDBJ databases">
        <authorList>
            <person name="Palmer J.M."/>
        </authorList>
    </citation>
    <scope>NUCLEOTIDE SEQUENCE [LARGE SCALE GENOMIC DNA]</scope>
    <source>
        <strain evidence="2">if_2019</strain>
        <tissue evidence="1">Muscle</tissue>
    </source>
</reference>
<keyword evidence="2" id="KW-1185">Reference proteome</keyword>
<protein>
    <submittedName>
        <fullName evidence="1">Uncharacterized protein</fullName>
    </submittedName>
</protein>
<dbReference type="Proteomes" id="UP001482620">
    <property type="component" value="Unassembled WGS sequence"/>
</dbReference>
<accession>A0ABV0U9D0</accession>
<comment type="caution">
    <text evidence="1">The sequence shown here is derived from an EMBL/GenBank/DDBJ whole genome shotgun (WGS) entry which is preliminary data.</text>
</comment>
<organism evidence="1 2">
    <name type="scientific">Ilyodon furcidens</name>
    <name type="common">goldbreast splitfin</name>
    <dbReference type="NCBI Taxonomy" id="33524"/>
    <lineage>
        <taxon>Eukaryota</taxon>
        <taxon>Metazoa</taxon>
        <taxon>Chordata</taxon>
        <taxon>Craniata</taxon>
        <taxon>Vertebrata</taxon>
        <taxon>Euteleostomi</taxon>
        <taxon>Actinopterygii</taxon>
        <taxon>Neopterygii</taxon>
        <taxon>Teleostei</taxon>
        <taxon>Neoteleostei</taxon>
        <taxon>Acanthomorphata</taxon>
        <taxon>Ovalentaria</taxon>
        <taxon>Atherinomorphae</taxon>
        <taxon>Cyprinodontiformes</taxon>
        <taxon>Goodeidae</taxon>
        <taxon>Ilyodon</taxon>
    </lineage>
</organism>
<evidence type="ECO:0000313" key="2">
    <source>
        <dbReference type="Proteomes" id="UP001482620"/>
    </source>
</evidence>
<sequence length="135" mass="15853">MDFFYPGFIDYISHLFLRKKEPHMATHWLGFTTKESTPLCKHIKVINVSQCSHSPVVDFGFAFFGLFLDVFFSFHVVRFCWSYSLLSFTELSWITMATLSQLMTSLEQACLWSFFAYMETETAHRPDTKNFLFAL</sequence>